<dbReference type="AlphaFoldDB" id="A0A4Q1S8J4"/>
<gene>
    <name evidence="1" type="ORF">ESZ00_18340</name>
</gene>
<evidence type="ECO:0000313" key="1">
    <source>
        <dbReference type="EMBL" id="RXS93314.1"/>
    </source>
</evidence>
<proteinExistence type="predicted"/>
<protein>
    <submittedName>
        <fullName evidence="1">Uncharacterized protein</fullName>
    </submittedName>
</protein>
<sequence>MATNDSADIACTVCGHQYKLYFERPSEKERAEAVRKVESALKEHHLSGKDNSVHPAKPFNIPAWRGPAMSSGAAMLGGAPLSLAS</sequence>
<dbReference type="OrthoDB" id="122395at2"/>
<keyword evidence="2" id="KW-1185">Reference proteome</keyword>
<dbReference type="EMBL" id="SDMK01000005">
    <property type="protein sequence ID" value="RXS93314.1"/>
    <property type="molecule type" value="Genomic_DNA"/>
</dbReference>
<organism evidence="1 2">
    <name type="scientific">Silvibacterium dinghuense</name>
    <dbReference type="NCBI Taxonomy" id="1560006"/>
    <lineage>
        <taxon>Bacteria</taxon>
        <taxon>Pseudomonadati</taxon>
        <taxon>Acidobacteriota</taxon>
        <taxon>Terriglobia</taxon>
        <taxon>Terriglobales</taxon>
        <taxon>Acidobacteriaceae</taxon>
        <taxon>Silvibacterium</taxon>
    </lineage>
</organism>
<dbReference type="Proteomes" id="UP000290253">
    <property type="component" value="Unassembled WGS sequence"/>
</dbReference>
<comment type="caution">
    <text evidence="1">The sequence shown here is derived from an EMBL/GenBank/DDBJ whole genome shotgun (WGS) entry which is preliminary data.</text>
</comment>
<evidence type="ECO:0000313" key="2">
    <source>
        <dbReference type="Proteomes" id="UP000290253"/>
    </source>
</evidence>
<name>A0A4Q1S8J4_9BACT</name>
<accession>A0A4Q1S8J4</accession>
<dbReference type="RefSeq" id="WP_129209856.1">
    <property type="nucleotide sequence ID" value="NZ_BMGU01000002.1"/>
</dbReference>
<reference evidence="1 2" key="1">
    <citation type="journal article" date="2016" name="Int. J. Syst. Evol. Microbiol.">
        <title>Acidipila dinghuensis sp. nov., an acidobacterium isolated from forest soil.</title>
        <authorList>
            <person name="Jiang Y.W."/>
            <person name="Wang J."/>
            <person name="Chen M.H."/>
            <person name="Lv Y.Y."/>
            <person name="Qiu L.H."/>
        </authorList>
    </citation>
    <scope>NUCLEOTIDE SEQUENCE [LARGE SCALE GENOMIC DNA]</scope>
    <source>
        <strain evidence="1 2">DHOF10</strain>
    </source>
</reference>